<evidence type="ECO:0000313" key="2">
    <source>
        <dbReference type="Proteomes" id="UP001589774"/>
    </source>
</evidence>
<evidence type="ECO:0000313" key="1">
    <source>
        <dbReference type="EMBL" id="MFC0320174.1"/>
    </source>
</evidence>
<dbReference type="InterPro" id="IPR027417">
    <property type="entry name" value="P-loop_NTPase"/>
</dbReference>
<keyword evidence="2" id="KW-1185">Reference proteome</keyword>
<dbReference type="RefSeq" id="WP_130855251.1">
    <property type="nucleotide sequence ID" value="NZ_JBHLWO010000002.1"/>
</dbReference>
<sequence>MDNFIHILHKLESKYPLEVSNYCFESRLEANELYFDYKINKGITKNKNATHLMQKAGLIK</sequence>
<accession>A0ABV6HNJ8</accession>
<name>A0ABV6HNJ8_9SPHI</name>
<dbReference type="EMBL" id="JBHLWO010000002">
    <property type="protein sequence ID" value="MFC0320174.1"/>
    <property type="molecule type" value="Genomic_DNA"/>
</dbReference>
<reference evidence="1 2" key="1">
    <citation type="submission" date="2024-09" db="EMBL/GenBank/DDBJ databases">
        <authorList>
            <person name="Sun Q."/>
            <person name="Mori K."/>
        </authorList>
    </citation>
    <scope>NUCLEOTIDE SEQUENCE [LARGE SCALE GENOMIC DNA]</scope>
    <source>
        <strain evidence="1 2">CCM 7765</strain>
    </source>
</reference>
<gene>
    <name evidence="1" type="ORF">ACFFI0_17750</name>
</gene>
<protein>
    <submittedName>
        <fullName evidence="1">Uncharacterized protein</fullName>
    </submittedName>
</protein>
<organism evidence="1 2">
    <name type="scientific">Olivibacter oleidegradans</name>
    <dbReference type="NCBI Taxonomy" id="760123"/>
    <lineage>
        <taxon>Bacteria</taxon>
        <taxon>Pseudomonadati</taxon>
        <taxon>Bacteroidota</taxon>
        <taxon>Sphingobacteriia</taxon>
        <taxon>Sphingobacteriales</taxon>
        <taxon>Sphingobacteriaceae</taxon>
        <taxon>Olivibacter</taxon>
    </lineage>
</organism>
<proteinExistence type="predicted"/>
<dbReference type="Gene3D" id="3.40.50.300">
    <property type="entry name" value="P-loop containing nucleotide triphosphate hydrolases"/>
    <property type="match status" value="1"/>
</dbReference>
<comment type="caution">
    <text evidence="1">The sequence shown here is derived from an EMBL/GenBank/DDBJ whole genome shotgun (WGS) entry which is preliminary data.</text>
</comment>
<dbReference type="Proteomes" id="UP001589774">
    <property type="component" value="Unassembled WGS sequence"/>
</dbReference>